<keyword evidence="3" id="KW-1185">Reference proteome</keyword>
<feature type="region of interest" description="Disordered" evidence="1">
    <location>
        <begin position="69"/>
        <end position="90"/>
    </location>
</feature>
<dbReference type="InterPro" id="IPR036671">
    <property type="entry name" value="DPH_MB_sf"/>
</dbReference>
<evidence type="ECO:0000256" key="1">
    <source>
        <dbReference type="SAM" id="MobiDB-lite"/>
    </source>
</evidence>
<sequence length="90" mass="10537">MPSYTFHCKTCGNFTLFFSTMKGNKSHANCPNCSLESNRVYYPPNLYSYSKELRTRIERGMEPRKMTIEELGPKRTKKSSNLQRPWQVGH</sequence>
<dbReference type="RefSeq" id="WP_202776443.1">
    <property type="nucleotide sequence ID" value="NZ_CP065425.1"/>
</dbReference>
<dbReference type="Proteomes" id="UP000595691">
    <property type="component" value="Chromosome"/>
</dbReference>
<gene>
    <name evidence="2" type="ORF">I5776_10865</name>
</gene>
<dbReference type="EMBL" id="CP065425">
    <property type="protein sequence ID" value="QQZ07606.1"/>
    <property type="molecule type" value="Genomic_DNA"/>
</dbReference>
<evidence type="ECO:0000313" key="2">
    <source>
        <dbReference type="EMBL" id="QQZ07606.1"/>
    </source>
</evidence>
<dbReference type="InterPro" id="IPR013429">
    <property type="entry name" value="Regulatory_FmdB_Zinc_ribbon"/>
</dbReference>
<evidence type="ECO:0000313" key="3">
    <source>
        <dbReference type="Proteomes" id="UP000595691"/>
    </source>
</evidence>
<accession>A0ABX7DVY3</accession>
<name>A0ABX7DVY3_9BACI</name>
<proteinExistence type="predicted"/>
<reference evidence="2 3" key="1">
    <citation type="submission" date="2020-11" db="EMBL/GenBank/DDBJ databases">
        <title>Taxonomic evaluation of the Bacillus sporothermodurans group of bacteria based on whole genome sequences.</title>
        <authorList>
            <person name="Fiedler G."/>
            <person name="Herbstmann A.-D."/>
            <person name="Doll E."/>
            <person name="Wenning M."/>
            <person name="Brinks E."/>
            <person name="Kabisch J."/>
            <person name="Breitenwieser F."/>
            <person name="Lappann M."/>
            <person name="Boehnlein C."/>
            <person name="Franz C."/>
        </authorList>
    </citation>
    <scope>NUCLEOTIDE SEQUENCE [LARGE SCALE GENOMIC DNA]</scope>
    <source>
        <strain evidence="2 3">JCM 19841</strain>
    </source>
</reference>
<protein>
    <submittedName>
        <fullName evidence="2">Zinc ribbon domain-containing protein</fullName>
    </submittedName>
</protein>
<dbReference type="NCBIfam" id="TIGR02605">
    <property type="entry name" value="CxxC_CxxC_SSSS"/>
    <property type="match status" value="1"/>
</dbReference>
<organism evidence="2 3">
    <name type="scientific">Heyndrickxia vini</name>
    <dbReference type="NCBI Taxonomy" id="1476025"/>
    <lineage>
        <taxon>Bacteria</taxon>
        <taxon>Bacillati</taxon>
        <taxon>Bacillota</taxon>
        <taxon>Bacilli</taxon>
        <taxon>Bacillales</taxon>
        <taxon>Bacillaceae</taxon>
        <taxon>Heyndrickxia</taxon>
    </lineage>
</organism>
<dbReference type="SUPFAM" id="SSF144217">
    <property type="entry name" value="CSL zinc finger"/>
    <property type="match status" value="1"/>
</dbReference>